<feature type="domain" description="Ricin B lectin" evidence="2">
    <location>
        <begin position="703"/>
        <end position="838"/>
    </location>
</feature>
<feature type="region of interest" description="Disordered" evidence="1">
    <location>
        <begin position="39"/>
        <end position="64"/>
    </location>
</feature>
<feature type="compositionally biased region" description="Basic and acidic residues" evidence="1">
    <location>
        <begin position="51"/>
        <end position="64"/>
    </location>
</feature>
<accession>A0ABT3G0M1</accession>
<proteinExistence type="predicted"/>
<feature type="domain" description="Ricin B lectin" evidence="2">
    <location>
        <begin position="845"/>
        <end position="990"/>
    </location>
</feature>
<dbReference type="Pfam" id="PF14200">
    <property type="entry name" value="RicinB_lectin_2"/>
    <property type="match status" value="3"/>
</dbReference>
<keyword evidence="4" id="KW-1185">Reference proteome</keyword>
<dbReference type="RefSeq" id="WP_264512767.1">
    <property type="nucleotide sequence ID" value="NZ_JAPDDR010000003.1"/>
</dbReference>
<dbReference type="SUPFAM" id="SSF50370">
    <property type="entry name" value="Ricin B-like lectins"/>
    <property type="match status" value="2"/>
</dbReference>
<dbReference type="SMART" id="SM00458">
    <property type="entry name" value="RICIN"/>
    <property type="match status" value="2"/>
</dbReference>
<evidence type="ECO:0000256" key="1">
    <source>
        <dbReference type="SAM" id="MobiDB-lite"/>
    </source>
</evidence>
<reference evidence="3" key="1">
    <citation type="submission" date="2022-10" db="EMBL/GenBank/DDBJ databases">
        <title>Luteolibacter sp. GHJ8, whole genome shotgun sequencing project.</title>
        <authorList>
            <person name="Zhao G."/>
            <person name="Shen L."/>
        </authorList>
    </citation>
    <scope>NUCLEOTIDE SEQUENCE</scope>
    <source>
        <strain evidence="3">GHJ8</strain>
    </source>
</reference>
<gene>
    <name evidence="3" type="ORF">OJ996_07330</name>
</gene>
<dbReference type="EMBL" id="JAPDDR010000003">
    <property type="protein sequence ID" value="MCW1913378.1"/>
    <property type="molecule type" value="Genomic_DNA"/>
</dbReference>
<evidence type="ECO:0000259" key="2">
    <source>
        <dbReference type="SMART" id="SM00458"/>
    </source>
</evidence>
<protein>
    <submittedName>
        <fullName evidence="3">RICIN domain-containing protein</fullName>
    </submittedName>
</protein>
<dbReference type="CDD" id="cd00161">
    <property type="entry name" value="beta-trefoil_Ricin-like"/>
    <property type="match status" value="2"/>
</dbReference>
<sequence length="993" mass="108086">MNSRINPNHSRRRTWSRAAAATALITLGIVFVPRGEKNEHDPVATQAKASARPDKPAPPDHEKEMRRLTDLVEKGKAAIPLAQLPADSPPVPTAVPERELTASAWLKDPHPAMQDFAAWAQRYLATSEAGRSLLEEEGIAAATARRDALEAQIGSDPRRALANAVPLKVRDQLPASIQALLESRVDGFGDLSILNVMAVPGGEPIPPADRVAVDGNFYEAFRYGNRENVSWMRDISLHGIVLDNKMAVLDSPVRMLEEGESLDGEVVNESCPVSGETVAKAGTGIVPQGSSTLFQLGRGIYEVCEPEHVINVESGIVASEKANEPTGQTLADLGLHTLCMPKPQALGDSAVSGSVGYLGKPPTSMTFGGKKILIMRVQANDTGFPANGSPTDFNNMVYGAGGFDVRMRRISYNNTWISQSDVTPVMTLPQPRTYYVGNPLGAGYDCNRWITDAKNAAQALGYNLSSYAQLIVAHESYNTGAAGLAWAGYIFLNGFFGVEVTLHEYGHTFRLPHGNSWYATDGNPISASKQHREYGDAADPMGNAWGANQYNSFNPYYKNICSWLPDSAVQTVNRSGTYRVYQHDGSTALNRTVAIKIGRDYEYNYWLGIHGDPIAQGNFNNGVAVYAVSSFKFSDSHLLDLNNPGDDNRDNAPLAVNQTWYDSAADLTIKTVAVGGTNPNRYADVQITFGPRNTANYRPLVSGGVYRFKNRNNGKYLGIAGNSSANGVPLTVFNATNTAAENWVAWRESDGSYRFNHQGTDKWMDVDNNGQGDGPEIWQYTGNTSDAQRWYIGQNPDGHIYFTHKGTDGKVIDMDPGGVNDVHQWGCFEATWQQWYPELVGMSPGTYRLIPRHAQAQCLDISGGGTNNGAGTILQQWNASANQRFTLSDVSGFAGRIRLTPTSATAKALDVNASGTANGTKLQQWDWLGTGNAAQRWAYTRTDGNWLRFTPDCATGSCMEVSGNDNQFANGSVVQLWQFTGAVDQQWRFADSD</sequence>
<evidence type="ECO:0000313" key="4">
    <source>
        <dbReference type="Proteomes" id="UP001165653"/>
    </source>
</evidence>
<name>A0ABT3G0M1_9BACT</name>
<dbReference type="InterPro" id="IPR000772">
    <property type="entry name" value="Ricin_B_lectin"/>
</dbReference>
<comment type="caution">
    <text evidence="3">The sequence shown here is derived from an EMBL/GenBank/DDBJ whole genome shotgun (WGS) entry which is preliminary data.</text>
</comment>
<dbReference type="Gene3D" id="2.80.10.50">
    <property type="match status" value="4"/>
</dbReference>
<organism evidence="3 4">
    <name type="scientific">Luteolibacter rhizosphaerae</name>
    <dbReference type="NCBI Taxonomy" id="2989719"/>
    <lineage>
        <taxon>Bacteria</taxon>
        <taxon>Pseudomonadati</taxon>
        <taxon>Verrucomicrobiota</taxon>
        <taxon>Verrucomicrobiia</taxon>
        <taxon>Verrucomicrobiales</taxon>
        <taxon>Verrucomicrobiaceae</taxon>
        <taxon>Luteolibacter</taxon>
    </lineage>
</organism>
<dbReference type="Proteomes" id="UP001165653">
    <property type="component" value="Unassembled WGS sequence"/>
</dbReference>
<dbReference type="InterPro" id="IPR035992">
    <property type="entry name" value="Ricin_B-like_lectins"/>
</dbReference>
<evidence type="ECO:0000313" key="3">
    <source>
        <dbReference type="EMBL" id="MCW1913378.1"/>
    </source>
</evidence>
<dbReference type="PROSITE" id="PS50231">
    <property type="entry name" value="RICIN_B_LECTIN"/>
    <property type="match status" value="2"/>
</dbReference>